<organism evidence="4 5">
    <name type="scientific">Nocardioides nanhaiensis</name>
    <dbReference type="NCBI Taxonomy" id="1476871"/>
    <lineage>
        <taxon>Bacteria</taxon>
        <taxon>Bacillati</taxon>
        <taxon>Actinomycetota</taxon>
        <taxon>Actinomycetes</taxon>
        <taxon>Propionibacteriales</taxon>
        <taxon>Nocardioidaceae</taxon>
        <taxon>Nocardioides</taxon>
    </lineage>
</organism>
<dbReference type="InterPro" id="IPR003399">
    <property type="entry name" value="Mce/MlaD"/>
</dbReference>
<dbReference type="InterPro" id="IPR052336">
    <property type="entry name" value="MlaD_Phospholipid_Transporter"/>
</dbReference>
<dbReference type="PANTHER" id="PTHR33371:SF17">
    <property type="entry name" value="MCE-FAMILY PROTEIN MCE1B"/>
    <property type="match status" value="1"/>
</dbReference>
<evidence type="ECO:0000259" key="3">
    <source>
        <dbReference type="Pfam" id="PF11887"/>
    </source>
</evidence>
<keyword evidence="5" id="KW-1185">Reference proteome</keyword>
<sequence length="373" mass="40365">MSGPGPGAGDGRKLRNRRNAATIAAGIKLGIFTVVSVLVTGLLAAIMGNVGFGEGREYRAVFSNASMLEKGDDVRVAGVSVGEVKDVDHHERSQAIVTFRVKAEVPMTTGSRAEIRFLNLVGDRYLAIEEGESAGAEPLEEDDVLPISQTAPALDLTALFNGFKPLFDALQPAQVNELTMNLVQVLQGEGGTVQGLLQKTASLTTTLADRDQLIGEVIGNLTTTLQTVDSRSQELTTLITELDGWMADLAADRDTIGSSLQDISDLTVVVADLLQDGRPLLKADLRELRRLSALLTTPQSRKLVVELLDRLPESMTDQTRTGTYGSWYSYYVCGFSAEITLPEIRGVPNQLVDRLNGLLNDINVRSNRPRCNR</sequence>
<keyword evidence="1" id="KW-0812">Transmembrane</keyword>
<dbReference type="PANTHER" id="PTHR33371">
    <property type="entry name" value="INTERMEMBRANE PHOSPHOLIPID TRANSPORT SYSTEM BINDING PROTEIN MLAD-RELATED"/>
    <property type="match status" value="1"/>
</dbReference>
<feature type="domain" description="Mce/MlaD" evidence="2">
    <location>
        <begin position="55"/>
        <end position="131"/>
    </location>
</feature>
<evidence type="ECO:0000313" key="5">
    <source>
        <dbReference type="Proteomes" id="UP001500621"/>
    </source>
</evidence>
<dbReference type="NCBIfam" id="TIGR00996">
    <property type="entry name" value="Mtu_fam_mce"/>
    <property type="match status" value="1"/>
</dbReference>
<protein>
    <submittedName>
        <fullName evidence="4">MCE family protein</fullName>
    </submittedName>
</protein>
<comment type="caution">
    <text evidence="4">The sequence shown here is derived from an EMBL/GenBank/DDBJ whole genome shotgun (WGS) entry which is preliminary data.</text>
</comment>
<accession>A0ABP8WLD5</accession>
<evidence type="ECO:0000313" key="4">
    <source>
        <dbReference type="EMBL" id="GAA4689919.1"/>
    </source>
</evidence>
<evidence type="ECO:0000256" key="1">
    <source>
        <dbReference type="SAM" id="Phobius"/>
    </source>
</evidence>
<dbReference type="Pfam" id="PF11887">
    <property type="entry name" value="Mce4_CUP1"/>
    <property type="match status" value="1"/>
</dbReference>
<dbReference type="Proteomes" id="UP001500621">
    <property type="component" value="Unassembled WGS sequence"/>
</dbReference>
<dbReference type="EMBL" id="BAABIM010000003">
    <property type="protein sequence ID" value="GAA4689919.1"/>
    <property type="molecule type" value="Genomic_DNA"/>
</dbReference>
<dbReference type="RefSeq" id="WP_345267240.1">
    <property type="nucleotide sequence ID" value="NZ_BAABIM010000003.1"/>
</dbReference>
<name>A0ABP8WLD5_9ACTN</name>
<dbReference type="InterPro" id="IPR005693">
    <property type="entry name" value="Mce"/>
</dbReference>
<evidence type="ECO:0000259" key="2">
    <source>
        <dbReference type="Pfam" id="PF02470"/>
    </source>
</evidence>
<keyword evidence="1" id="KW-1133">Transmembrane helix</keyword>
<dbReference type="InterPro" id="IPR024516">
    <property type="entry name" value="Mce_C"/>
</dbReference>
<proteinExistence type="predicted"/>
<dbReference type="Pfam" id="PF02470">
    <property type="entry name" value="MlaD"/>
    <property type="match status" value="1"/>
</dbReference>
<feature type="transmembrane region" description="Helical" evidence="1">
    <location>
        <begin position="21"/>
        <end position="47"/>
    </location>
</feature>
<feature type="domain" description="Mammalian cell entry C-terminal" evidence="3">
    <location>
        <begin position="136"/>
        <end position="297"/>
    </location>
</feature>
<reference evidence="5" key="1">
    <citation type="journal article" date="2019" name="Int. J. Syst. Evol. Microbiol.">
        <title>The Global Catalogue of Microorganisms (GCM) 10K type strain sequencing project: providing services to taxonomists for standard genome sequencing and annotation.</title>
        <authorList>
            <consortium name="The Broad Institute Genomics Platform"/>
            <consortium name="The Broad Institute Genome Sequencing Center for Infectious Disease"/>
            <person name="Wu L."/>
            <person name="Ma J."/>
        </authorList>
    </citation>
    <scope>NUCLEOTIDE SEQUENCE [LARGE SCALE GENOMIC DNA]</scope>
    <source>
        <strain evidence="5">JCM 18127</strain>
    </source>
</reference>
<keyword evidence="1" id="KW-0472">Membrane</keyword>
<gene>
    <name evidence="4" type="ORF">GCM10023226_29770</name>
</gene>